<dbReference type="Pfam" id="PF01047">
    <property type="entry name" value="MarR"/>
    <property type="match status" value="1"/>
</dbReference>
<evidence type="ECO:0000313" key="5">
    <source>
        <dbReference type="EMBL" id="AEI42536.1"/>
    </source>
</evidence>
<protein>
    <recommendedName>
        <fullName evidence="4">HTH marR-type domain-containing protein</fullName>
    </recommendedName>
</protein>
<dbReference type="RefSeq" id="WP_013917692.1">
    <property type="nucleotide sequence ID" value="NC_015690.1"/>
</dbReference>
<dbReference type="PANTHER" id="PTHR38465">
    <property type="entry name" value="HTH-TYPE TRANSCRIPTIONAL REGULATOR MJ1563-RELATED"/>
    <property type="match status" value="1"/>
</dbReference>
<gene>
    <name evidence="5" type="ordered locus">KNP414_04002</name>
</gene>
<dbReference type="EMBL" id="CP002869">
    <property type="protein sequence ID" value="AEI42536.1"/>
    <property type="molecule type" value="Genomic_DNA"/>
</dbReference>
<dbReference type="AlphaFoldDB" id="F8FBG9"/>
<dbReference type="InterPro" id="IPR036390">
    <property type="entry name" value="WH_DNA-bd_sf"/>
</dbReference>
<dbReference type="KEGG" id="pms:KNP414_04002"/>
<dbReference type="InterPro" id="IPR011991">
    <property type="entry name" value="ArsR-like_HTH"/>
</dbReference>
<evidence type="ECO:0000256" key="1">
    <source>
        <dbReference type="ARBA" id="ARBA00023015"/>
    </source>
</evidence>
<dbReference type="InterPro" id="IPR000835">
    <property type="entry name" value="HTH_MarR-typ"/>
</dbReference>
<dbReference type="CDD" id="cd00090">
    <property type="entry name" value="HTH_ARSR"/>
    <property type="match status" value="1"/>
</dbReference>
<dbReference type="PANTHER" id="PTHR38465:SF1">
    <property type="entry name" value="HTH-TYPE TRANSCRIPTIONAL REGULATOR MJ1563-RELATED"/>
    <property type="match status" value="1"/>
</dbReference>
<organism evidence="5 6">
    <name type="scientific">Paenibacillus mucilaginosus (strain KNP414)</name>
    <dbReference type="NCBI Taxonomy" id="1036673"/>
    <lineage>
        <taxon>Bacteria</taxon>
        <taxon>Bacillati</taxon>
        <taxon>Bacillota</taxon>
        <taxon>Bacilli</taxon>
        <taxon>Bacillales</taxon>
        <taxon>Paenibacillaceae</taxon>
        <taxon>Paenibacillus</taxon>
    </lineage>
</organism>
<evidence type="ECO:0000313" key="6">
    <source>
        <dbReference type="Proteomes" id="UP000006620"/>
    </source>
</evidence>
<evidence type="ECO:0000256" key="3">
    <source>
        <dbReference type="ARBA" id="ARBA00023163"/>
    </source>
</evidence>
<evidence type="ECO:0000256" key="2">
    <source>
        <dbReference type="ARBA" id="ARBA00023125"/>
    </source>
</evidence>
<reference evidence="6" key="1">
    <citation type="submission" date="2011-06" db="EMBL/GenBank/DDBJ databases">
        <title>Complete genome sequence of Paenibacillus mucilaginosus KNP414.</title>
        <authorList>
            <person name="Wang J."/>
            <person name="Hu S."/>
            <person name="Hu X."/>
            <person name="Zhang B."/>
            <person name="Dong D."/>
            <person name="Zhang S."/>
            <person name="Zhao K."/>
            <person name="Wu D."/>
        </authorList>
    </citation>
    <scope>NUCLEOTIDE SEQUENCE [LARGE SCALE GENOMIC DNA]</scope>
    <source>
        <strain evidence="6">KNP414</strain>
    </source>
</reference>
<keyword evidence="2" id="KW-0238">DNA-binding</keyword>
<accession>F8FBG9</accession>
<dbReference type="GO" id="GO:0003677">
    <property type="term" value="F:DNA binding"/>
    <property type="evidence" value="ECO:0007669"/>
    <property type="project" value="UniProtKB-KW"/>
</dbReference>
<dbReference type="GO" id="GO:0003700">
    <property type="term" value="F:DNA-binding transcription factor activity"/>
    <property type="evidence" value="ECO:0007669"/>
    <property type="project" value="InterPro"/>
</dbReference>
<dbReference type="HOGENOM" id="CLU_1617016_0_0_9"/>
<dbReference type="Proteomes" id="UP000006620">
    <property type="component" value="Chromosome"/>
</dbReference>
<dbReference type="InterPro" id="IPR036388">
    <property type="entry name" value="WH-like_DNA-bd_sf"/>
</dbReference>
<keyword evidence="1" id="KW-0805">Transcription regulation</keyword>
<evidence type="ECO:0000259" key="4">
    <source>
        <dbReference type="Pfam" id="PF01047"/>
    </source>
</evidence>
<feature type="domain" description="HTH marR-type" evidence="4">
    <location>
        <begin position="42"/>
        <end position="87"/>
    </location>
</feature>
<reference evidence="5 6" key="2">
    <citation type="journal article" date="2013" name="Genome Announc.">
        <title>Genome Sequence of Growth-Improving Paenibacillus mucilaginosus Strain KNP414.</title>
        <authorList>
            <person name="Lu J.J."/>
            <person name="Wang J.F."/>
            <person name="Hu X.F."/>
        </authorList>
    </citation>
    <scope>NUCLEOTIDE SEQUENCE [LARGE SCALE GENOMIC DNA]</scope>
    <source>
        <strain evidence="5 6">KNP414</strain>
    </source>
</reference>
<sequence length="183" mass="21016">MNRPPHETTFAEVRRTFSNHMSLAFESEGFSPLVGRIFALLLFSKDPMSLQDLSEHLGVTKAAVSVQVRALERQCMCQKVPTGSDRRDYYYIAQDFSLTTMRSTKQKIHSIKEQCDVILSTLESLGAVELEEVSALDASRRRFIEMSAMYQLFLSRMEGIEEEWVQLRERLFREEMGGGKYTG</sequence>
<keyword evidence="3" id="KW-0804">Transcription</keyword>
<dbReference type="PATRIC" id="fig|1036673.3.peg.3678"/>
<proteinExistence type="predicted"/>
<name>F8FBG9_PAEMK</name>
<dbReference type="Gene3D" id="1.10.10.10">
    <property type="entry name" value="Winged helix-like DNA-binding domain superfamily/Winged helix DNA-binding domain"/>
    <property type="match status" value="1"/>
</dbReference>
<dbReference type="SUPFAM" id="SSF46785">
    <property type="entry name" value="Winged helix' DNA-binding domain"/>
    <property type="match status" value="1"/>
</dbReference>
<dbReference type="InterPro" id="IPR052362">
    <property type="entry name" value="HTH-GbsR_regulator"/>
</dbReference>